<dbReference type="InterPro" id="IPR001300">
    <property type="entry name" value="Peptidase_C2_calpain_cat"/>
</dbReference>
<dbReference type="EMBL" id="AE017346">
    <property type="protein sequence ID" value="ALO69001.1"/>
    <property type="molecule type" value="Genomic_DNA"/>
</dbReference>
<keyword evidence="1" id="KW-0788">Thiol protease</keyword>
<dbReference type="Proteomes" id="UP000002149">
    <property type="component" value="Chromosome 6"/>
</dbReference>
<sequence length="265" mass="28574">MLSLIKITCLTAFLVSEQLWAKPLMLPTHISTTAYGPALYDPSTGPTCADIKQTTAPDCWLASVMCALAKCNGGFITSLIVAKTQVHPATSLSVTGATFKIWDPDTLVETDQAVVLADTVTGDGNDDSSIYVWWPSALQAAVKKHGGSGITDGKFDINGGFGFKALSYLTGLEASCEMNSSTWWGNLVAHVDSTPIVMCTNSDTDVLVNSHCYTAMTIIDNGDSDDTRTVQLHNPWGNTKNYKFSDIKDDVNYLAHLTQWNAYTG</sequence>
<dbReference type="OrthoDB" id="2570699at2759"/>
<feature type="active site" evidence="1">
    <location>
        <position position="234"/>
    </location>
</feature>
<dbReference type="InParanoid" id="A0A0S2M5D3"/>
<dbReference type="VEuPathDB" id="FungiDB:CNF03425"/>
<feature type="signal peptide" evidence="2">
    <location>
        <begin position="1"/>
        <end position="21"/>
    </location>
</feature>
<keyword evidence="5" id="KW-1185">Reference proteome</keyword>
<evidence type="ECO:0000256" key="2">
    <source>
        <dbReference type="SAM" id="SignalP"/>
    </source>
</evidence>
<evidence type="ECO:0000313" key="4">
    <source>
        <dbReference type="EMBL" id="ALO69001.1"/>
    </source>
</evidence>
<keyword evidence="1" id="KW-0645">Protease</keyword>
<reference evidence="4 5" key="1">
    <citation type="journal article" date="2005" name="Science">
        <title>The genome of the basidiomycetous yeast and human pathogen Cryptococcus neoformans.</title>
        <authorList>
            <person name="Loftus B.J."/>
            <person name="Fung E."/>
            <person name="Roncaglia P."/>
            <person name="Rowley D."/>
            <person name="Amedeo P."/>
            <person name="Bruno D."/>
            <person name="Vamathevan J."/>
            <person name="Miranda M."/>
            <person name="Anderson I.J."/>
            <person name="Fraser J.A."/>
            <person name="Allen J.E."/>
            <person name="Bosdet I.E."/>
            <person name="Brent M.R."/>
            <person name="Chiu R."/>
            <person name="Doering T.L."/>
            <person name="Donlin M.J."/>
            <person name="D'Souza C.A."/>
            <person name="Fox D.S."/>
            <person name="Grinberg V."/>
            <person name="Fu J."/>
            <person name="Fukushima M."/>
            <person name="Haas B.J."/>
            <person name="Huang J.C."/>
            <person name="Janbon G."/>
            <person name="Jones S.J."/>
            <person name="Koo H.L."/>
            <person name="Krzywinski M.I."/>
            <person name="Kwon-Chung J.K."/>
            <person name="Lengeler K.B."/>
            <person name="Maiti R."/>
            <person name="Marra M.A."/>
            <person name="Marra R.E."/>
            <person name="Mathewson C.A."/>
            <person name="Mitchell T.G."/>
            <person name="Pertea M."/>
            <person name="Riggs F.R."/>
            <person name="Salzberg S.L."/>
            <person name="Schein J.E."/>
            <person name="Shvartsbeyn A."/>
            <person name="Shin H."/>
            <person name="Shumway M."/>
            <person name="Specht C.A."/>
            <person name="Suh B.B."/>
            <person name="Tenney A."/>
            <person name="Utterback T.R."/>
            <person name="Wickes B.L."/>
            <person name="Wortman J.R."/>
            <person name="Wye N.H."/>
            <person name="Kronstad J.W."/>
            <person name="Lodge J.K."/>
            <person name="Heitman J."/>
            <person name="Davis R.W."/>
            <person name="Fraser C.M."/>
            <person name="Hyman R.W."/>
        </authorList>
    </citation>
    <scope>NUCLEOTIDE SEQUENCE [LARGE SCALE GENOMIC DNA]</scope>
    <source>
        <strain evidence="5">JEC21 / ATCC MYA-565</strain>
    </source>
</reference>
<dbReference type="AlphaFoldDB" id="A0A0S2M5D3"/>
<dbReference type="InterPro" id="IPR038765">
    <property type="entry name" value="Papain-like_cys_pep_sf"/>
</dbReference>
<dbReference type="PaxDb" id="214684-A0A0S2M5D3"/>
<accession>A0A0S2M5D3</accession>
<dbReference type="RefSeq" id="XP_024514511.1">
    <property type="nucleotide sequence ID" value="XM_024658585.1"/>
</dbReference>
<gene>
    <name evidence="4" type="ordered locus">CNF03425</name>
</gene>
<dbReference type="KEGG" id="cne:CNF03425"/>
<evidence type="ECO:0000256" key="1">
    <source>
        <dbReference type="PROSITE-ProRule" id="PRU00239"/>
    </source>
</evidence>
<dbReference type="SUPFAM" id="SSF54001">
    <property type="entry name" value="Cysteine proteinases"/>
    <property type="match status" value="1"/>
</dbReference>
<feature type="active site" evidence="1">
    <location>
        <position position="59"/>
    </location>
</feature>
<keyword evidence="2" id="KW-0732">Signal</keyword>
<evidence type="ECO:0000259" key="3">
    <source>
        <dbReference type="PROSITE" id="PS50203"/>
    </source>
</evidence>
<evidence type="ECO:0000313" key="5">
    <source>
        <dbReference type="Proteomes" id="UP000002149"/>
    </source>
</evidence>
<feature type="active site" evidence="1">
    <location>
        <position position="211"/>
    </location>
</feature>
<dbReference type="Pfam" id="PF00648">
    <property type="entry name" value="Peptidase_C2"/>
    <property type="match status" value="1"/>
</dbReference>
<dbReference type="GO" id="GO:0006508">
    <property type="term" value="P:proteolysis"/>
    <property type="evidence" value="ECO:0007669"/>
    <property type="project" value="UniProtKB-KW"/>
</dbReference>
<organism evidence="4 5">
    <name type="scientific">Cryptococcus deneoformans (strain JEC21 / ATCC MYA-565)</name>
    <name type="common">Cryptococcus neoformans var. neoformans serotype D</name>
    <dbReference type="NCBI Taxonomy" id="214684"/>
    <lineage>
        <taxon>Eukaryota</taxon>
        <taxon>Fungi</taxon>
        <taxon>Dikarya</taxon>
        <taxon>Basidiomycota</taxon>
        <taxon>Agaricomycotina</taxon>
        <taxon>Tremellomycetes</taxon>
        <taxon>Tremellales</taxon>
        <taxon>Cryptococcaceae</taxon>
        <taxon>Cryptococcus</taxon>
        <taxon>Cryptococcus neoformans species complex</taxon>
    </lineage>
</organism>
<dbReference type="PROSITE" id="PS50203">
    <property type="entry name" value="CALPAIN_CAT"/>
    <property type="match status" value="1"/>
</dbReference>
<dbReference type="GeneID" id="36392914"/>
<dbReference type="GO" id="GO:0004198">
    <property type="term" value="F:calcium-dependent cysteine-type endopeptidase activity"/>
    <property type="evidence" value="ECO:0007669"/>
    <property type="project" value="InterPro"/>
</dbReference>
<feature type="chain" id="PRO_5006602313" description="Calpain catalytic domain-containing protein" evidence="2">
    <location>
        <begin position="22"/>
        <end position="265"/>
    </location>
</feature>
<protein>
    <recommendedName>
        <fullName evidence="3">Calpain catalytic domain-containing protein</fullName>
    </recommendedName>
</protein>
<name>A0A0S2M5D3_CRYD1</name>
<keyword evidence="1" id="KW-0378">Hydrolase</keyword>
<proteinExistence type="predicted"/>
<feature type="domain" description="Calpain catalytic" evidence="3">
    <location>
        <begin position="20"/>
        <end position="265"/>
    </location>
</feature>